<accession>A0AAV7KWU8</accession>
<dbReference type="AlphaFoldDB" id="A0AAV7KWU8"/>
<protein>
    <submittedName>
        <fullName evidence="2">Uncharacterized protein</fullName>
    </submittedName>
</protein>
<evidence type="ECO:0000256" key="1">
    <source>
        <dbReference type="SAM" id="MobiDB-lite"/>
    </source>
</evidence>
<gene>
    <name evidence="2" type="ORF">NDU88_003882</name>
</gene>
<evidence type="ECO:0000313" key="3">
    <source>
        <dbReference type="Proteomes" id="UP001066276"/>
    </source>
</evidence>
<evidence type="ECO:0000313" key="2">
    <source>
        <dbReference type="EMBL" id="KAJ1083727.1"/>
    </source>
</evidence>
<keyword evidence="3" id="KW-1185">Reference proteome</keyword>
<dbReference type="EMBL" id="JANPWB010000016">
    <property type="protein sequence ID" value="KAJ1083727.1"/>
    <property type="molecule type" value="Genomic_DNA"/>
</dbReference>
<sequence>MRGVHPWRAEEDARNQAEEDNVGDQKEKTDARGKEKAESETGETGERQGEPHAERSYPGQLTPEGSPEEGKRNPETQRHRHVPGGAWLQRLWSCFHNRINALLGKEEGERVHLNPLSPDPLTILTRFQELRTKLQLTLPYLLSFHGFPGDGVSPRELRRDPEDLKERRRREGYIEKEETKKTDREDL</sequence>
<comment type="caution">
    <text evidence="2">The sequence shown here is derived from an EMBL/GenBank/DDBJ whole genome shotgun (WGS) entry which is preliminary data.</text>
</comment>
<feature type="compositionally biased region" description="Basic and acidic residues" evidence="1">
    <location>
        <begin position="153"/>
        <end position="187"/>
    </location>
</feature>
<name>A0AAV7KWU8_PLEWA</name>
<feature type="compositionally biased region" description="Basic and acidic residues" evidence="1">
    <location>
        <begin position="7"/>
        <end position="55"/>
    </location>
</feature>
<organism evidence="2 3">
    <name type="scientific">Pleurodeles waltl</name>
    <name type="common">Iberian ribbed newt</name>
    <dbReference type="NCBI Taxonomy" id="8319"/>
    <lineage>
        <taxon>Eukaryota</taxon>
        <taxon>Metazoa</taxon>
        <taxon>Chordata</taxon>
        <taxon>Craniata</taxon>
        <taxon>Vertebrata</taxon>
        <taxon>Euteleostomi</taxon>
        <taxon>Amphibia</taxon>
        <taxon>Batrachia</taxon>
        <taxon>Caudata</taxon>
        <taxon>Salamandroidea</taxon>
        <taxon>Salamandridae</taxon>
        <taxon>Pleurodelinae</taxon>
        <taxon>Pleurodeles</taxon>
    </lineage>
</organism>
<dbReference type="Proteomes" id="UP001066276">
    <property type="component" value="Chromosome 12"/>
</dbReference>
<proteinExistence type="predicted"/>
<feature type="region of interest" description="Disordered" evidence="1">
    <location>
        <begin position="149"/>
        <end position="187"/>
    </location>
</feature>
<feature type="region of interest" description="Disordered" evidence="1">
    <location>
        <begin position="1"/>
        <end position="82"/>
    </location>
</feature>
<reference evidence="2" key="1">
    <citation type="journal article" date="2022" name="bioRxiv">
        <title>Sequencing and chromosome-scale assembly of the giantPleurodeles waltlgenome.</title>
        <authorList>
            <person name="Brown T."/>
            <person name="Elewa A."/>
            <person name="Iarovenko S."/>
            <person name="Subramanian E."/>
            <person name="Araus A.J."/>
            <person name="Petzold A."/>
            <person name="Susuki M."/>
            <person name="Suzuki K.-i.T."/>
            <person name="Hayashi T."/>
            <person name="Toyoda A."/>
            <person name="Oliveira C."/>
            <person name="Osipova E."/>
            <person name="Leigh N.D."/>
            <person name="Simon A."/>
            <person name="Yun M.H."/>
        </authorList>
    </citation>
    <scope>NUCLEOTIDE SEQUENCE</scope>
    <source>
        <strain evidence="2">20211129_DDA</strain>
        <tissue evidence="2">Liver</tissue>
    </source>
</reference>
<feature type="compositionally biased region" description="Basic and acidic residues" evidence="1">
    <location>
        <begin position="68"/>
        <end position="77"/>
    </location>
</feature>